<keyword evidence="7 8" id="KW-0472">Membrane</keyword>
<evidence type="ECO:0000256" key="4">
    <source>
        <dbReference type="ARBA" id="ARBA00022475"/>
    </source>
</evidence>
<dbReference type="Proteomes" id="UP000279306">
    <property type="component" value="Chromosome"/>
</dbReference>
<dbReference type="STRING" id="1791.GCA_001049355_02005"/>
<evidence type="ECO:0000256" key="6">
    <source>
        <dbReference type="ARBA" id="ARBA00022989"/>
    </source>
</evidence>
<organism evidence="9 10">
    <name type="scientific">Mycolicibacterium aurum</name>
    <name type="common">Mycobacterium aurum</name>
    <dbReference type="NCBI Taxonomy" id="1791"/>
    <lineage>
        <taxon>Bacteria</taxon>
        <taxon>Bacillati</taxon>
        <taxon>Actinomycetota</taxon>
        <taxon>Actinomycetes</taxon>
        <taxon>Mycobacteriales</taxon>
        <taxon>Mycobacteriaceae</taxon>
        <taxon>Mycolicibacterium</taxon>
    </lineage>
</organism>
<dbReference type="PANTHER" id="PTHR30269:SF0">
    <property type="entry name" value="MEMBRANE TRANSPORTER PROTEIN YFCA-RELATED"/>
    <property type="match status" value="1"/>
</dbReference>
<sequence length="281" mass="28419">MLDLPQRFAQTDIALVGRPVDSGHNVAVSWSYAVLLFGAGVLGGLTGSIAGLASVATYPALLLAGLPPVTANVTNTVALVFSSVGSVWGSRPELAGQRELLTRILPFAAVGGVTGAALLLSTPAEGFEKLVPVLLAFAAVTILIPVRPTQSARVATHHRHVATMVLQGAAVFAVCIYGGYFGAAAGVLLLALFLRIGGAKLPRANASKNVVLGAANGIAALIFAVVAPVQWPAVAALGVGCLLGGRLGPLVVRHGPDKPIRIAIGVAGLALAVKLGVDAYR</sequence>
<dbReference type="OrthoDB" id="3782574at2"/>
<name>A0A3S4S0J4_MYCAU</name>
<keyword evidence="6 8" id="KW-1133">Transmembrane helix</keyword>
<feature type="transmembrane region" description="Helical" evidence="8">
    <location>
        <begin position="127"/>
        <end position="146"/>
    </location>
</feature>
<dbReference type="PANTHER" id="PTHR30269">
    <property type="entry name" value="TRANSMEMBRANE PROTEIN YFCA"/>
    <property type="match status" value="1"/>
</dbReference>
<dbReference type="EMBL" id="LR134356">
    <property type="protein sequence ID" value="VEG53303.1"/>
    <property type="molecule type" value="Genomic_DNA"/>
</dbReference>
<comment type="subcellular location">
    <subcellularLocation>
        <location evidence="1 8">Cell membrane</location>
        <topology evidence="1 8">Multi-pass membrane protein</topology>
    </subcellularLocation>
</comment>
<evidence type="ECO:0000256" key="5">
    <source>
        <dbReference type="ARBA" id="ARBA00022692"/>
    </source>
</evidence>
<feature type="transmembrane region" description="Helical" evidence="8">
    <location>
        <begin position="30"/>
        <end position="53"/>
    </location>
</feature>
<gene>
    <name evidence="9" type="primary">yfcA_2</name>
    <name evidence="9" type="ORF">NCTC10437_01885</name>
</gene>
<feature type="transmembrane region" description="Helical" evidence="8">
    <location>
        <begin position="100"/>
        <end position="120"/>
    </location>
</feature>
<reference evidence="9 10" key="1">
    <citation type="submission" date="2018-12" db="EMBL/GenBank/DDBJ databases">
        <authorList>
            <consortium name="Pathogen Informatics"/>
        </authorList>
    </citation>
    <scope>NUCLEOTIDE SEQUENCE [LARGE SCALE GENOMIC DNA]</scope>
    <source>
        <strain evidence="9 10">NCTC10437</strain>
    </source>
</reference>
<feature type="transmembrane region" description="Helical" evidence="8">
    <location>
        <begin position="206"/>
        <end position="227"/>
    </location>
</feature>
<evidence type="ECO:0000256" key="2">
    <source>
        <dbReference type="ARBA" id="ARBA00009142"/>
    </source>
</evidence>
<evidence type="ECO:0000256" key="8">
    <source>
        <dbReference type="RuleBase" id="RU363041"/>
    </source>
</evidence>
<dbReference type="InterPro" id="IPR002781">
    <property type="entry name" value="TM_pro_TauE-like"/>
</dbReference>
<evidence type="ECO:0000256" key="1">
    <source>
        <dbReference type="ARBA" id="ARBA00004651"/>
    </source>
</evidence>
<evidence type="ECO:0000313" key="9">
    <source>
        <dbReference type="EMBL" id="VEG53303.1"/>
    </source>
</evidence>
<evidence type="ECO:0000313" key="10">
    <source>
        <dbReference type="Proteomes" id="UP000279306"/>
    </source>
</evidence>
<dbReference type="GO" id="GO:0005886">
    <property type="term" value="C:plasma membrane"/>
    <property type="evidence" value="ECO:0007669"/>
    <property type="project" value="UniProtKB-SubCell"/>
</dbReference>
<feature type="transmembrane region" description="Helical" evidence="8">
    <location>
        <begin position="60"/>
        <end position="88"/>
    </location>
</feature>
<feature type="transmembrane region" description="Helical" evidence="8">
    <location>
        <begin position="166"/>
        <end position="194"/>
    </location>
</feature>
<evidence type="ECO:0000256" key="7">
    <source>
        <dbReference type="ARBA" id="ARBA00023136"/>
    </source>
</evidence>
<comment type="similarity">
    <text evidence="2 8">Belongs to the 4-toluene sulfonate uptake permease (TSUP) (TC 2.A.102) family.</text>
</comment>
<feature type="transmembrane region" description="Helical" evidence="8">
    <location>
        <begin position="259"/>
        <end position="277"/>
    </location>
</feature>
<dbReference type="Pfam" id="PF01925">
    <property type="entry name" value="TauE"/>
    <property type="match status" value="1"/>
</dbReference>
<dbReference type="KEGG" id="mauu:NCTC10437_01885"/>
<evidence type="ECO:0000256" key="3">
    <source>
        <dbReference type="ARBA" id="ARBA00022448"/>
    </source>
</evidence>
<protein>
    <recommendedName>
        <fullName evidence="8">Probable membrane transporter protein</fullName>
    </recommendedName>
</protein>
<keyword evidence="3" id="KW-0813">Transport</keyword>
<keyword evidence="5 8" id="KW-0812">Transmembrane</keyword>
<accession>A0A3S4S0J4</accession>
<keyword evidence="10" id="KW-1185">Reference proteome</keyword>
<dbReference type="InterPro" id="IPR052017">
    <property type="entry name" value="TSUP"/>
</dbReference>
<proteinExistence type="inferred from homology"/>
<keyword evidence="4 8" id="KW-1003">Cell membrane</keyword>
<dbReference type="AlphaFoldDB" id="A0A3S4S0J4"/>